<proteinExistence type="predicted"/>
<gene>
    <name evidence="2" type="ORF">SAMN05660862_0591</name>
</gene>
<dbReference type="Pfam" id="PF13350">
    <property type="entry name" value="Y_phosphatase3"/>
    <property type="match status" value="1"/>
</dbReference>
<dbReference type="GO" id="GO:0004721">
    <property type="term" value="F:phosphoprotein phosphatase activity"/>
    <property type="evidence" value="ECO:0007669"/>
    <property type="project" value="InterPro"/>
</dbReference>
<evidence type="ECO:0000313" key="2">
    <source>
        <dbReference type="EMBL" id="SMG11237.1"/>
    </source>
</evidence>
<keyword evidence="1" id="KW-0732">Signal</keyword>
<evidence type="ECO:0000256" key="1">
    <source>
        <dbReference type="SAM" id="SignalP"/>
    </source>
</evidence>
<organism evidence="2 3">
    <name type="scientific">Sphingobacterium psychroaquaticum</name>
    <dbReference type="NCBI Taxonomy" id="561061"/>
    <lineage>
        <taxon>Bacteria</taxon>
        <taxon>Pseudomonadati</taxon>
        <taxon>Bacteroidota</taxon>
        <taxon>Sphingobacteriia</taxon>
        <taxon>Sphingobacteriales</taxon>
        <taxon>Sphingobacteriaceae</taxon>
        <taxon>Sphingobacterium</taxon>
    </lineage>
</organism>
<reference evidence="2 3" key="1">
    <citation type="submission" date="2017-04" db="EMBL/GenBank/DDBJ databases">
        <authorList>
            <person name="Afonso C.L."/>
            <person name="Miller P.J."/>
            <person name="Scott M.A."/>
            <person name="Spackman E."/>
            <person name="Goraichik I."/>
            <person name="Dimitrov K.M."/>
            <person name="Suarez D.L."/>
            <person name="Swayne D.E."/>
        </authorList>
    </citation>
    <scope>NUCLEOTIDE SEQUENCE [LARGE SCALE GENOMIC DNA]</scope>
    <source>
        <strain evidence="2 3">DSM 22418</strain>
    </source>
</reference>
<dbReference type="Proteomes" id="UP000192980">
    <property type="component" value="Unassembled WGS sequence"/>
</dbReference>
<feature type="chain" id="PRO_5012575463" evidence="1">
    <location>
        <begin position="26"/>
        <end position="293"/>
    </location>
</feature>
<accession>A0A1X7IAR3</accession>
<dbReference type="STRING" id="561061.SAMN05660862_0591"/>
<feature type="signal peptide" evidence="1">
    <location>
        <begin position="1"/>
        <end position="25"/>
    </location>
</feature>
<dbReference type="InterPro" id="IPR029021">
    <property type="entry name" value="Prot-tyrosine_phosphatase-like"/>
</dbReference>
<dbReference type="AlphaFoldDB" id="A0A1X7IAR3"/>
<name>A0A1X7IAR3_9SPHI</name>
<sequence>MFKYYKNIRLYCFCLTLLITVNACLNPSGTDQTQHTEKQQQMNNSTLADSDISFEKIGNARDLGGLKASDGRTIVYRKLIRMGNPGLATTKDIQYIKKQINPDVVIDFRTESEKNPAEQTFAESFVWVADPIDAGNLQAVGIEDWLKTANVDSLEHMMIEIYRQFPVRYQAQYKRFLKYAEDDKTIMYHCTAGKDRTGFTTLLLLAALGLDKQTIFDDYLKSNRAINNLQRSMGEQLKDVPIDVETLKPLLGVKASYLQASWDIINSKYGGMDNYLTKVLEIDVDKIRTNYLQ</sequence>
<dbReference type="SUPFAM" id="SSF52799">
    <property type="entry name" value="(Phosphotyrosine protein) phosphatases II"/>
    <property type="match status" value="1"/>
</dbReference>
<dbReference type="Gene3D" id="3.90.190.10">
    <property type="entry name" value="Protein tyrosine phosphatase superfamily"/>
    <property type="match status" value="1"/>
</dbReference>
<evidence type="ECO:0000313" key="3">
    <source>
        <dbReference type="Proteomes" id="UP000192980"/>
    </source>
</evidence>
<dbReference type="EMBL" id="FXAU01000001">
    <property type="protein sequence ID" value="SMG11237.1"/>
    <property type="molecule type" value="Genomic_DNA"/>
</dbReference>
<keyword evidence="3" id="KW-1185">Reference proteome</keyword>
<protein>
    <submittedName>
        <fullName evidence="2">Protein-tyrosine phosphatase</fullName>
    </submittedName>
</protein>
<dbReference type="InterPro" id="IPR026893">
    <property type="entry name" value="Tyr/Ser_Pase_IphP-type"/>
</dbReference>